<feature type="domain" description="DUF6884" evidence="1">
    <location>
        <begin position="8"/>
        <end position="143"/>
    </location>
</feature>
<name>A0ABS2P9R9_9BACL</name>
<evidence type="ECO:0000313" key="2">
    <source>
        <dbReference type="EMBL" id="MBM7631891.1"/>
    </source>
</evidence>
<reference evidence="2 3" key="1">
    <citation type="submission" date="2021-01" db="EMBL/GenBank/DDBJ databases">
        <title>Genomic Encyclopedia of Type Strains, Phase IV (KMG-IV): sequencing the most valuable type-strain genomes for metagenomic binning, comparative biology and taxonomic classification.</title>
        <authorList>
            <person name="Goeker M."/>
        </authorList>
    </citation>
    <scope>NUCLEOTIDE SEQUENCE [LARGE SCALE GENOMIC DNA]</scope>
    <source>
        <strain evidence="2 3">DSM 25540</strain>
    </source>
</reference>
<comment type="caution">
    <text evidence="2">The sequence shown here is derived from an EMBL/GenBank/DDBJ whole genome shotgun (WGS) entry which is preliminary data.</text>
</comment>
<protein>
    <recommendedName>
        <fullName evidence="1">DUF6884 domain-containing protein</fullName>
    </recommendedName>
</protein>
<evidence type="ECO:0000259" key="1">
    <source>
        <dbReference type="Pfam" id="PF21818"/>
    </source>
</evidence>
<evidence type="ECO:0000313" key="3">
    <source>
        <dbReference type="Proteomes" id="UP000741863"/>
    </source>
</evidence>
<organism evidence="2 3">
    <name type="scientific">Geomicrobium sediminis</name>
    <dbReference type="NCBI Taxonomy" id="1347788"/>
    <lineage>
        <taxon>Bacteria</taxon>
        <taxon>Bacillati</taxon>
        <taxon>Bacillota</taxon>
        <taxon>Bacilli</taxon>
        <taxon>Bacillales</taxon>
        <taxon>Geomicrobium</taxon>
    </lineage>
</organism>
<keyword evidence="3" id="KW-1185">Reference proteome</keyword>
<gene>
    <name evidence="2" type="ORF">JOD17_000983</name>
</gene>
<dbReference type="Pfam" id="PF21818">
    <property type="entry name" value="DUF6884"/>
    <property type="match status" value="1"/>
</dbReference>
<dbReference type="Proteomes" id="UP000741863">
    <property type="component" value="Unassembled WGS sequence"/>
</dbReference>
<proteinExistence type="predicted"/>
<dbReference type="RefSeq" id="WP_204695923.1">
    <property type="nucleotide sequence ID" value="NZ_JAFBEC010000002.1"/>
</dbReference>
<dbReference type="EMBL" id="JAFBEC010000002">
    <property type="protein sequence ID" value="MBM7631891.1"/>
    <property type="molecule type" value="Genomic_DNA"/>
</dbReference>
<sequence length="153" mass="17911">MKRSLHVIPCGKKKIWDVDPTHPPAYAKDAYVGTFHRICRHYVHYFEADWVILSAKYGFLLPNDIVSHNYDLTWNASHKKDWISMERLRDQVQEEKLHNYERLVLLTGKKYEPIVRNVFGACFPVIRPLDGARGIGDMQAMLKRSIEQNVKLC</sequence>
<accession>A0ABS2P9R9</accession>
<dbReference type="InterPro" id="IPR049251">
    <property type="entry name" value="DUF6884"/>
</dbReference>